<proteinExistence type="predicted"/>
<gene>
    <name evidence="1" type="ORF">Acife_1733</name>
</gene>
<evidence type="ECO:0000313" key="1">
    <source>
        <dbReference type="EMBL" id="AEM47865.1"/>
    </source>
</evidence>
<reference evidence="1 2" key="1">
    <citation type="journal article" date="2011" name="J. Bacteriol.">
        <title>Draft genome of the psychrotolerant acidophile Acidithiobacillus ferrivorans SS3.</title>
        <authorList>
            <person name="Liljeqvist M."/>
            <person name="Valdes J."/>
            <person name="Holmes D.S."/>
            <person name="Dopson M."/>
        </authorList>
    </citation>
    <scope>NUCLEOTIDE SEQUENCE [LARGE SCALE GENOMIC DNA]</scope>
    <source>
        <strain evidence="1 2">SS3</strain>
    </source>
</reference>
<dbReference type="eggNOG" id="ENOG50349W0">
    <property type="taxonomic scope" value="Bacteria"/>
</dbReference>
<dbReference type="EMBL" id="CP002985">
    <property type="protein sequence ID" value="AEM47865.1"/>
    <property type="molecule type" value="Genomic_DNA"/>
</dbReference>
<accession>G0JTL4</accession>
<evidence type="ECO:0000313" key="2">
    <source>
        <dbReference type="Proteomes" id="UP000009220"/>
    </source>
</evidence>
<dbReference type="STRING" id="743299.Acife_1733"/>
<organism evidence="1 2">
    <name type="scientific">Acidithiobacillus ferrivorans SS3</name>
    <dbReference type="NCBI Taxonomy" id="743299"/>
    <lineage>
        <taxon>Bacteria</taxon>
        <taxon>Pseudomonadati</taxon>
        <taxon>Pseudomonadota</taxon>
        <taxon>Acidithiobacillia</taxon>
        <taxon>Acidithiobacillales</taxon>
        <taxon>Acidithiobacillaceae</taxon>
        <taxon>Acidithiobacillus</taxon>
    </lineage>
</organism>
<dbReference type="HOGENOM" id="CLU_2140420_0_0_6"/>
<sequence length="112" mass="12831">MKMNSEITPPTNEVKEEIAGIIEAFNQTLPKKCAYIPRYTGHYLYLSRSDFGSAPLPICRLEWTGKVDHWDFVIYKHSSNKYDINETLFPGMQYLDGTVESAMMCGLQAYPL</sequence>
<dbReference type="Proteomes" id="UP000009220">
    <property type="component" value="Chromosome"/>
</dbReference>
<name>G0JTL4_9PROT</name>
<protein>
    <submittedName>
        <fullName evidence="1">Uncharacterized protein</fullName>
    </submittedName>
</protein>
<dbReference type="AlphaFoldDB" id="G0JTL4"/>
<dbReference type="KEGG" id="afi:Acife_1733"/>